<dbReference type="SMART" id="SM00382">
    <property type="entry name" value="AAA"/>
    <property type="match status" value="1"/>
</dbReference>
<keyword evidence="3" id="KW-0614">Plasmid</keyword>
<dbReference type="Proteomes" id="UP000008316">
    <property type="component" value="Plasmid bgla_3p"/>
</dbReference>
<evidence type="ECO:0000259" key="2">
    <source>
        <dbReference type="SMART" id="SM00382"/>
    </source>
</evidence>
<dbReference type="Pfam" id="PF07728">
    <property type="entry name" value="AAA_5"/>
    <property type="match status" value="1"/>
</dbReference>
<dbReference type="RefSeq" id="WP_013691889.1">
    <property type="nucleotide sequence ID" value="NC_015378.1"/>
</dbReference>
<dbReference type="InterPro" id="IPR003593">
    <property type="entry name" value="AAA+_ATPase"/>
</dbReference>
<evidence type="ECO:0000313" key="3">
    <source>
        <dbReference type="EMBL" id="AEA65754.1"/>
    </source>
</evidence>
<dbReference type="InterPro" id="IPR027417">
    <property type="entry name" value="P-loop_NTPase"/>
</dbReference>
<sequence>MSTAEIEMDQAATPTASNIAPQAAEPSSALGYVDSLFDIEVAKDKRHLARIRICAPGSDTPVRNPHYAFTKDLLLVLQFWLNDDGQSGGIKSNLMLTGPTGSGKTTLVEQTAARTGHGVVKVGCHGDLEYEDLIGRYVLNERGGMSYQDGPVVRAMREGHILLLDEINFLKPEVVGGLNGVLDGGTLFIAATGERVQPHRNFRIAATGNAIDGTDAAKYRGVKRQNDSMLDRFLLGLQLTYMDPEQERLLLARMYPHLNEDIIEIMMEVTANTRRAQENGELSVSISTRVLLHGWARHTQRYGTARRAQAAALVNALRVSMLFRVLATDRATIEATVTGLITRKGYDKA</sequence>
<feature type="region of interest" description="Disordered" evidence="1">
    <location>
        <begin position="1"/>
        <end position="21"/>
    </location>
</feature>
<name>F2LSF8_BURGS</name>
<evidence type="ECO:0000256" key="1">
    <source>
        <dbReference type="SAM" id="MobiDB-lite"/>
    </source>
</evidence>
<dbReference type="GO" id="GO:0005524">
    <property type="term" value="F:ATP binding"/>
    <property type="evidence" value="ECO:0007669"/>
    <property type="project" value="InterPro"/>
</dbReference>
<dbReference type="CDD" id="cd00009">
    <property type="entry name" value="AAA"/>
    <property type="match status" value="1"/>
</dbReference>
<feature type="domain" description="AAA+ ATPase" evidence="2">
    <location>
        <begin position="90"/>
        <end position="224"/>
    </location>
</feature>
<dbReference type="InterPro" id="IPR011704">
    <property type="entry name" value="ATPase_dyneun-rel_AAA"/>
</dbReference>
<dbReference type="AlphaFoldDB" id="F2LSF8"/>
<dbReference type="PANTHER" id="PTHR42759:SF1">
    <property type="entry name" value="MAGNESIUM-CHELATASE SUBUNIT CHLD"/>
    <property type="match status" value="1"/>
</dbReference>
<dbReference type="SUPFAM" id="SSF52540">
    <property type="entry name" value="P-loop containing nucleoside triphosphate hydrolases"/>
    <property type="match status" value="1"/>
</dbReference>
<proteinExistence type="predicted"/>
<dbReference type="PANTHER" id="PTHR42759">
    <property type="entry name" value="MOXR FAMILY PROTEIN"/>
    <property type="match status" value="1"/>
</dbReference>
<dbReference type="HOGENOM" id="CLU_051316_0_0_4"/>
<accession>F2LSF8</accession>
<dbReference type="KEGG" id="bgd:bgla_3p0530"/>
<dbReference type="EMBL" id="CP002603">
    <property type="protein sequence ID" value="AEA65754.1"/>
    <property type="molecule type" value="Genomic_DNA"/>
</dbReference>
<geneLocation type="plasmid" evidence="3 4">
    <name>bgla_3p</name>
</geneLocation>
<dbReference type="Gene3D" id="3.40.50.300">
    <property type="entry name" value="P-loop containing nucleotide triphosphate hydrolases"/>
    <property type="match status" value="1"/>
</dbReference>
<protein>
    <submittedName>
        <fullName evidence="3">Cobalamin biosynthesis cobS-like protein</fullName>
    </submittedName>
</protein>
<gene>
    <name evidence="3" type="ordered locus">bgla_3p0530</name>
</gene>
<keyword evidence="4" id="KW-1185">Reference proteome</keyword>
<evidence type="ECO:0000313" key="4">
    <source>
        <dbReference type="Proteomes" id="UP000008316"/>
    </source>
</evidence>
<dbReference type="GO" id="GO:0016887">
    <property type="term" value="F:ATP hydrolysis activity"/>
    <property type="evidence" value="ECO:0007669"/>
    <property type="project" value="InterPro"/>
</dbReference>
<reference evidence="3 4" key="1">
    <citation type="journal article" date="2011" name="J. Bacteriol.">
        <title>Complete genome sequence of Burkholderia gladioli BSR3.</title>
        <authorList>
            <person name="Seo Y.S."/>
            <person name="Lim J."/>
            <person name="Choi B.S."/>
            <person name="Kim H."/>
            <person name="Goo E."/>
            <person name="Lee B."/>
            <person name="Lim J.S."/>
            <person name="Choi I.Y."/>
            <person name="Moon J.S."/>
            <person name="Kim J."/>
            <person name="Hwang I."/>
        </authorList>
    </citation>
    <scope>NUCLEOTIDE SEQUENCE [LARGE SCALE GENOMIC DNA]</scope>
    <source>
        <strain evidence="4">BSR3</strain>
    </source>
</reference>
<dbReference type="InterPro" id="IPR050764">
    <property type="entry name" value="CbbQ/NirQ/NorQ/GpvN"/>
</dbReference>
<organism evidence="3 4">
    <name type="scientific">Burkholderia gladioli (strain BSR3)</name>
    <dbReference type="NCBI Taxonomy" id="999541"/>
    <lineage>
        <taxon>Bacteria</taxon>
        <taxon>Pseudomonadati</taxon>
        <taxon>Pseudomonadota</taxon>
        <taxon>Betaproteobacteria</taxon>
        <taxon>Burkholderiales</taxon>
        <taxon>Burkholderiaceae</taxon>
        <taxon>Burkholderia</taxon>
    </lineage>
</organism>